<organism evidence="1 2">
    <name type="scientific">Eubacterium ventriosum ATCC 27560</name>
    <dbReference type="NCBI Taxonomy" id="411463"/>
    <lineage>
        <taxon>Bacteria</taxon>
        <taxon>Bacillati</taxon>
        <taxon>Bacillota</taxon>
        <taxon>Clostridia</taxon>
        <taxon>Eubacteriales</taxon>
        <taxon>Eubacteriaceae</taxon>
        <taxon>Eubacterium</taxon>
    </lineage>
</organism>
<evidence type="ECO:0000313" key="1">
    <source>
        <dbReference type="EMBL" id="EDM52152.1"/>
    </source>
</evidence>
<reference evidence="1 2" key="2">
    <citation type="submission" date="2007-04" db="EMBL/GenBank/DDBJ databases">
        <title>Draft genome sequence of Eubacterium ventriosum (ATCC 27560).</title>
        <authorList>
            <person name="Sudarsanam P."/>
            <person name="Ley R."/>
            <person name="Guruge J."/>
            <person name="Turnbaugh P.J."/>
            <person name="Mahowald M."/>
            <person name="Liep D."/>
            <person name="Gordon J."/>
        </authorList>
    </citation>
    <scope>NUCLEOTIDE SEQUENCE [LARGE SCALE GENOMIC DNA]</scope>
    <source>
        <strain evidence="1 2">ATCC 27560</strain>
    </source>
</reference>
<name>A5Z4A9_9FIRM</name>
<accession>A5Z4A9</accession>
<dbReference type="EMBL" id="AAVL02000027">
    <property type="protein sequence ID" value="EDM52152.1"/>
    <property type="molecule type" value="Genomic_DNA"/>
</dbReference>
<dbReference type="Proteomes" id="UP000006000">
    <property type="component" value="Unassembled WGS sequence"/>
</dbReference>
<evidence type="ECO:0000313" key="2">
    <source>
        <dbReference type="Proteomes" id="UP000006000"/>
    </source>
</evidence>
<gene>
    <name evidence="1" type="ORF">EUBVEN_00533</name>
</gene>
<reference evidence="1 2" key="1">
    <citation type="submission" date="2007-03" db="EMBL/GenBank/DDBJ databases">
        <authorList>
            <person name="Fulton L."/>
            <person name="Clifton S."/>
            <person name="Fulton B."/>
            <person name="Xu J."/>
            <person name="Minx P."/>
            <person name="Pepin K.H."/>
            <person name="Johnson M."/>
            <person name="Thiruvilangam P."/>
            <person name="Bhonagiri V."/>
            <person name="Nash W.E."/>
            <person name="Mardis E.R."/>
            <person name="Wilson R.K."/>
        </authorList>
    </citation>
    <scope>NUCLEOTIDE SEQUENCE [LARGE SCALE GENOMIC DNA]</scope>
    <source>
        <strain evidence="1 2">ATCC 27560</strain>
    </source>
</reference>
<proteinExistence type="predicted"/>
<dbReference type="STRING" id="411463.EUBVEN_00533"/>
<dbReference type="HOGENOM" id="CLU_2493248_0_0_9"/>
<protein>
    <submittedName>
        <fullName evidence="1">Uncharacterized protein</fullName>
    </submittedName>
</protein>
<dbReference type="AlphaFoldDB" id="A5Z4A9"/>
<sequence>MSLDDKKNPCYNVRVLYIWRVSQVVRHRSATPLSPVQIWYSPLKNLRNVPEIFFAHFSYVAEKFSKQTIGRDSQFCEHSVKQKSTV</sequence>
<comment type="caution">
    <text evidence="1">The sequence shown here is derived from an EMBL/GenBank/DDBJ whole genome shotgun (WGS) entry which is preliminary data.</text>
</comment>